<proteinExistence type="predicted"/>
<dbReference type="InterPro" id="IPR032783">
    <property type="entry name" value="AraC_lig"/>
</dbReference>
<dbReference type="Gene3D" id="1.10.10.60">
    <property type="entry name" value="Homeodomain-like"/>
    <property type="match status" value="2"/>
</dbReference>
<evidence type="ECO:0000256" key="1">
    <source>
        <dbReference type="ARBA" id="ARBA00023015"/>
    </source>
</evidence>
<evidence type="ECO:0000256" key="3">
    <source>
        <dbReference type="ARBA" id="ARBA00023163"/>
    </source>
</evidence>
<evidence type="ECO:0000313" key="5">
    <source>
        <dbReference type="EMBL" id="PSJ42048.1"/>
    </source>
</evidence>
<accession>A0A2P7QVQ0</accession>
<evidence type="ECO:0000313" key="6">
    <source>
        <dbReference type="Proteomes" id="UP000241167"/>
    </source>
</evidence>
<comment type="caution">
    <text evidence="5">The sequence shown here is derived from an EMBL/GenBank/DDBJ whole genome shotgun (WGS) entry which is preliminary data.</text>
</comment>
<dbReference type="PANTHER" id="PTHR46796:SF7">
    <property type="entry name" value="ARAC FAMILY TRANSCRIPTIONAL REGULATOR"/>
    <property type="match status" value="1"/>
</dbReference>
<keyword evidence="2" id="KW-0238">DNA-binding</keyword>
<dbReference type="InterPro" id="IPR009057">
    <property type="entry name" value="Homeodomain-like_sf"/>
</dbReference>
<evidence type="ECO:0000256" key="2">
    <source>
        <dbReference type="ARBA" id="ARBA00023125"/>
    </source>
</evidence>
<dbReference type="InterPro" id="IPR050204">
    <property type="entry name" value="AraC_XylS_family_regulators"/>
</dbReference>
<dbReference type="PANTHER" id="PTHR46796">
    <property type="entry name" value="HTH-TYPE TRANSCRIPTIONAL ACTIVATOR RHAS-RELATED"/>
    <property type="match status" value="1"/>
</dbReference>
<dbReference type="InterPro" id="IPR020449">
    <property type="entry name" value="Tscrpt_reg_AraC-type_HTH"/>
</dbReference>
<dbReference type="Proteomes" id="UP000241167">
    <property type="component" value="Unassembled WGS sequence"/>
</dbReference>
<reference evidence="5 6" key="1">
    <citation type="submission" date="2018-03" db="EMBL/GenBank/DDBJ databases">
        <title>The draft genome of Sphingosinicella sp. GL-C-18.</title>
        <authorList>
            <person name="Liu L."/>
            <person name="Li L."/>
            <person name="Liang L."/>
            <person name="Zhang X."/>
            <person name="Wang T."/>
        </authorList>
    </citation>
    <scope>NUCLEOTIDE SEQUENCE [LARGE SCALE GENOMIC DNA]</scope>
    <source>
        <strain evidence="5 6">GL-C-18</strain>
    </source>
</reference>
<keyword evidence="1" id="KW-0805">Transcription regulation</keyword>
<dbReference type="InterPro" id="IPR018060">
    <property type="entry name" value="HTH_AraC"/>
</dbReference>
<evidence type="ECO:0000259" key="4">
    <source>
        <dbReference type="PROSITE" id="PS01124"/>
    </source>
</evidence>
<dbReference type="SUPFAM" id="SSF46689">
    <property type="entry name" value="Homeodomain-like"/>
    <property type="match status" value="2"/>
</dbReference>
<organism evidence="5 6">
    <name type="scientific">Allosphingosinicella deserti</name>
    <dbReference type="NCBI Taxonomy" id="2116704"/>
    <lineage>
        <taxon>Bacteria</taxon>
        <taxon>Pseudomonadati</taxon>
        <taxon>Pseudomonadota</taxon>
        <taxon>Alphaproteobacteria</taxon>
        <taxon>Sphingomonadales</taxon>
        <taxon>Sphingomonadaceae</taxon>
        <taxon>Allosphingosinicella</taxon>
    </lineage>
</organism>
<dbReference type="EMBL" id="PXYI01000002">
    <property type="protein sequence ID" value="PSJ42048.1"/>
    <property type="molecule type" value="Genomic_DNA"/>
</dbReference>
<feature type="domain" description="HTH araC/xylS-type" evidence="4">
    <location>
        <begin position="198"/>
        <end position="296"/>
    </location>
</feature>
<protein>
    <submittedName>
        <fullName evidence="5">AraC family transcriptional regulator</fullName>
    </submittedName>
</protein>
<dbReference type="AlphaFoldDB" id="A0A2P7QVQ0"/>
<dbReference type="Pfam" id="PF12852">
    <property type="entry name" value="Cupin_6"/>
    <property type="match status" value="1"/>
</dbReference>
<dbReference type="PRINTS" id="PR00032">
    <property type="entry name" value="HTHARAC"/>
</dbReference>
<dbReference type="PROSITE" id="PS01124">
    <property type="entry name" value="HTH_ARAC_FAMILY_2"/>
    <property type="match status" value="1"/>
</dbReference>
<dbReference type="InterPro" id="IPR018062">
    <property type="entry name" value="HTH_AraC-typ_CS"/>
</dbReference>
<keyword evidence="3" id="KW-0804">Transcription</keyword>
<gene>
    <name evidence="5" type="ORF">C7I55_07310</name>
</gene>
<dbReference type="SMART" id="SM00342">
    <property type="entry name" value="HTH_ARAC"/>
    <property type="match status" value="1"/>
</dbReference>
<dbReference type="GO" id="GO:0003700">
    <property type="term" value="F:DNA-binding transcription factor activity"/>
    <property type="evidence" value="ECO:0007669"/>
    <property type="project" value="InterPro"/>
</dbReference>
<sequence length="299" mass="31694">MDPLSEVVTLLQPSAAVSKPIEGRGRWGVRYAAYDAPGFTIVLAGAAWVTFDGRAPQHIAEGDFLLLPTTPAFSLSSAPGIACRLAEPRGEAVRHGEQGGAPDFVALGGSFSYERANAALLLGLLPELVHIPASQGRGTRLGRLIASLSEECASDHPGKQLIVHRLLEVLLVEALRWSGFNDLAPPGLLGGMRDPAIARVLGAMHSDVGAKWTLAKLAGVAGMSRSAFAARFAEKVGCGPYAYLAAWRMALAKDALTRRTKSLERIAYDVGFESASAFSTAFRKRFGCAPGSFAREPRP</sequence>
<name>A0A2P7QVQ0_9SPHN</name>
<dbReference type="GO" id="GO:0043565">
    <property type="term" value="F:sequence-specific DNA binding"/>
    <property type="evidence" value="ECO:0007669"/>
    <property type="project" value="InterPro"/>
</dbReference>
<dbReference type="OrthoDB" id="9802263at2"/>
<keyword evidence="6" id="KW-1185">Reference proteome</keyword>
<dbReference type="PROSITE" id="PS00041">
    <property type="entry name" value="HTH_ARAC_FAMILY_1"/>
    <property type="match status" value="1"/>
</dbReference>
<dbReference type="Pfam" id="PF12833">
    <property type="entry name" value="HTH_18"/>
    <property type="match status" value="1"/>
</dbReference>